<sequence>MLRRSRIPLNSTDPSILQDVVERQSTLHLQPSLTMNSISYSTTNNNSLEFIMAAPRGHSFSVEDPLTVMPQPRLKSLIKLEHLLRPSPSFRLGGPRRVASAPSRVLVHPPFPPRLYHASLTSLETSSLDSHSSVESGTSQSSANESLYSPATSGTSSSPPSQPLNLSTDSHPHRLSTQKPLANNIPDVNADAIEDYHPRGANVDPVEPFPHQAATEREHLDAQEEELPIKSVLPSPPSPLKKQYPPSNHDVTRAISRKDIKSPTLGSARKSIRRSESLKKIAPPHSFLMDAGGPRVPAEEEETPETYQRGGKVQGNLQERRDGELTGVQPINTKGLSAFIRPIKYGILQLSSGSQNPLKDKFFLHDQARLHVRLWLKDHHLLDPIPANLIVISPNGDKIELFHTALEMTEEEASTEELRVRFERAELRVLFYTLEALPSRLRGLYNYVRKFLMIMQGGVPRAVFQLHTLRFQQRVRCAIMMNDPQPDLELEWCELHLKLKLSWDRARIKLSFRDHIILHQHLPKLARFDDHLSPYLVTLLSDIFLSKQSIPFQAFHFPSLIHNHPDASLNLDRFHDFLDFIQPCLTISHQIQKSLNQF</sequence>
<feature type="compositionally biased region" description="Low complexity" evidence="1">
    <location>
        <begin position="127"/>
        <end position="136"/>
    </location>
</feature>
<keyword evidence="3" id="KW-1185">Reference proteome</keyword>
<dbReference type="Proteomes" id="UP000037035">
    <property type="component" value="Unassembled WGS sequence"/>
</dbReference>
<dbReference type="OrthoDB" id="2504632at2759"/>
<dbReference type="EMBL" id="LAVV01006164">
    <property type="protein sequence ID" value="KNZ60435.1"/>
    <property type="molecule type" value="Genomic_DNA"/>
</dbReference>
<gene>
    <name evidence="2" type="ORF">VP01_1554g4</name>
</gene>
<dbReference type="VEuPathDB" id="FungiDB:VP01_1554g4"/>
<evidence type="ECO:0000313" key="2">
    <source>
        <dbReference type="EMBL" id="KNZ60435.1"/>
    </source>
</evidence>
<dbReference type="AlphaFoldDB" id="A0A0L6VJY9"/>
<organism evidence="2 3">
    <name type="scientific">Puccinia sorghi</name>
    <dbReference type="NCBI Taxonomy" id="27349"/>
    <lineage>
        <taxon>Eukaryota</taxon>
        <taxon>Fungi</taxon>
        <taxon>Dikarya</taxon>
        <taxon>Basidiomycota</taxon>
        <taxon>Pucciniomycotina</taxon>
        <taxon>Pucciniomycetes</taxon>
        <taxon>Pucciniales</taxon>
        <taxon>Pucciniaceae</taxon>
        <taxon>Puccinia</taxon>
    </lineage>
</organism>
<evidence type="ECO:0000256" key="1">
    <source>
        <dbReference type="SAM" id="MobiDB-lite"/>
    </source>
</evidence>
<feature type="compositionally biased region" description="Basic and acidic residues" evidence="1">
    <location>
        <begin position="250"/>
        <end position="261"/>
    </location>
</feature>
<name>A0A0L6VJY9_9BASI</name>
<feature type="region of interest" description="Disordered" evidence="1">
    <location>
        <begin position="127"/>
        <end position="185"/>
    </location>
</feature>
<feature type="region of interest" description="Disordered" evidence="1">
    <location>
        <begin position="217"/>
        <end position="325"/>
    </location>
</feature>
<protein>
    <submittedName>
        <fullName evidence="2">Uncharacterized protein</fullName>
    </submittedName>
</protein>
<feature type="compositionally biased region" description="Low complexity" evidence="1">
    <location>
        <begin position="146"/>
        <end position="159"/>
    </location>
</feature>
<comment type="caution">
    <text evidence="2">The sequence shown here is derived from an EMBL/GenBank/DDBJ whole genome shotgun (WGS) entry which is preliminary data.</text>
</comment>
<proteinExistence type="predicted"/>
<accession>A0A0L6VJY9</accession>
<evidence type="ECO:0000313" key="3">
    <source>
        <dbReference type="Proteomes" id="UP000037035"/>
    </source>
</evidence>
<reference evidence="2 3" key="1">
    <citation type="submission" date="2015-08" db="EMBL/GenBank/DDBJ databases">
        <title>Next Generation Sequencing and Analysis of the Genome of Puccinia sorghi L Schw, the Causal Agent of Maize Common Rust.</title>
        <authorList>
            <person name="Rochi L."/>
            <person name="Burguener G."/>
            <person name="Darino M."/>
            <person name="Turjanski A."/>
            <person name="Kreff E."/>
            <person name="Dieguez M.J."/>
            <person name="Sacco F."/>
        </authorList>
    </citation>
    <scope>NUCLEOTIDE SEQUENCE [LARGE SCALE GENOMIC DNA]</scope>
    <source>
        <strain evidence="2 3">RO10H11247</strain>
    </source>
</reference>
<feature type="compositionally biased region" description="Polar residues" evidence="1">
    <location>
        <begin position="164"/>
        <end position="181"/>
    </location>
</feature>